<keyword evidence="5" id="KW-0813">Transport</keyword>
<evidence type="ECO:0000313" key="15">
    <source>
        <dbReference type="Proteomes" id="UP000824109"/>
    </source>
</evidence>
<evidence type="ECO:0000256" key="3">
    <source>
        <dbReference type="ARBA" id="ARBA00010199"/>
    </source>
</evidence>
<comment type="similarity">
    <text evidence="3">Belongs to the multi antimicrobial extrusion (MATE) (TC 2.A.66.1) family.</text>
</comment>
<evidence type="ECO:0000256" key="6">
    <source>
        <dbReference type="ARBA" id="ARBA00022449"/>
    </source>
</evidence>
<feature type="transmembrane region" description="Helical" evidence="13">
    <location>
        <begin position="134"/>
        <end position="151"/>
    </location>
</feature>
<dbReference type="Pfam" id="PF01554">
    <property type="entry name" value="MatE"/>
    <property type="match status" value="2"/>
</dbReference>
<keyword evidence="9 13" id="KW-1133">Transmembrane helix</keyword>
<keyword evidence="6" id="KW-0050">Antiport</keyword>
<feature type="transmembrane region" description="Helical" evidence="13">
    <location>
        <begin position="271"/>
        <end position="294"/>
    </location>
</feature>
<dbReference type="InterPro" id="IPR048279">
    <property type="entry name" value="MdtK-like"/>
</dbReference>
<feature type="transmembrane region" description="Helical" evidence="13">
    <location>
        <begin position="315"/>
        <end position="339"/>
    </location>
</feature>
<proteinExistence type="inferred from homology"/>
<evidence type="ECO:0000313" key="14">
    <source>
        <dbReference type="EMBL" id="HIU56392.1"/>
    </source>
</evidence>
<evidence type="ECO:0000256" key="9">
    <source>
        <dbReference type="ARBA" id="ARBA00022989"/>
    </source>
</evidence>
<dbReference type="EMBL" id="DVNB01000014">
    <property type="protein sequence ID" value="HIU56392.1"/>
    <property type="molecule type" value="Genomic_DNA"/>
</dbReference>
<dbReference type="Proteomes" id="UP000824109">
    <property type="component" value="Unassembled WGS sequence"/>
</dbReference>
<keyword evidence="10" id="KW-0406">Ion transport</keyword>
<dbReference type="InterPro" id="IPR050222">
    <property type="entry name" value="MATE_MdtK"/>
</dbReference>
<protein>
    <recommendedName>
        <fullName evidence="4">Probable multidrug resistance protein NorM</fullName>
    </recommendedName>
    <alternativeName>
        <fullName evidence="12">Multidrug-efflux transporter</fullName>
    </alternativeName>
</protein>
<feature type="transmembrane region" description="Helical" evidence="13">
    <location>
        <begin position="12"/>
        <end position="35"/>
    </location>
</feature>
<evidence type="ECO:0000256" key="11">
    <source>
        <dbReference type="ARBA" id="ARBA00023136"/>
    </source>
</evidence>
<accession>A0A9D1SE80</accession>
<feature type="transmembrane region" description="Helical" evidence="13">
    <location>
        <begin position="387"/>
        <end position="411"/>
    </location>
</feature>
<evidence type="ECO:0000256" key="13">
    <source>
        <dbReference type="SAM" id="Phobius"/>
    </source>
</evidence>
<feature type="transmembrane region" description="Helical" evidence="13">
    <location>
        <begin position="163"/>
        <end position="186"/>
    </location>
</feature>
<evidence type="ECO:0000256" key="5">
    <source>
        <dbReference type="ARBA" id="ARBA00022448"/>
    </source>
</evidence>
<evidence type="ECO:0000256" key="7">
    <source>
        <dbReference type="ARBA" id="ARBA00022475"/>
    </source>
</evidence>
<feature type="transmembrane region" description="Helical" evidence="13">
    <location>
        <begin position="359"/>
        <end position="380"/>
    </location>
</feature>
<reference evidence="14" key="2">
    <citation type="journal article" date="2021" name="PeerJ">
        <title>Extensive microbial diversity within the chicken gut microbiome revealed by metagenomics and culture.</title>
        <authorList>
            <person name="Gilroy R."/>
            <person name="Ravi A."/>
            <person name="Getino M."/>
            <person name="Pursley I."/>
            <person name="Horton D.L."/>
            <person name="Alikhan N.F."/>
            <person name="Baker D."/>
            <person name="Gharbi K."/>
            <person name="Hall N."/>
            <person name="Watson M."/>
            <person name="Adriaenssens E.M."/>
            <person name="Foster-Nyarko E."/>
            <person name="Jarju S."/>
            <person name="Secka A."/>
            <person name="Antonio M."/>
            <person name="Oren A."/>
            <person name="Chaudhuri R.R."/>
            <person name="La Ragione R."/>
            <person name="Hildebrand F."/>
            <person name="Pallen M.J."/>
        </authorList>
    </citation>
    <scope>NUCLEOTIDE SEQUENCE</scope>
    <source>
        <strain evidence="14">USAMLcec3-3695</strain>
    </source>
</reference>
<evidence type="ECO:0000256" key="10">
    <source>
        <dbReference type="ARBA" id="ARBA00023065"/>
    </source>
</evidence>
<keyword evidence="8 13" id="KW-0812">Transmembrane</keyword>
<comment type="subcellular location">
    <subcellularLocation>
        <location evidence="2">Cell membrane</location>
        <topology evidence="2">Multi-pass membrane protein</topology>
    </subcellularLocation>
</comment>
<comment type="function">
    <text evidence="1">Multidrug efflux pump.</text>
</comment>
<evidence type="ECO:0000256" key="1">
    <source>
        <dbReference type="ARBA" id="ARBA00003408"/>
    </source>
</evidence>
<evidence type="ECO:0000256" key="12">
    <source>
        <dbReference type="ARBA" id="ARBA00031636"/>
    </source>
</evidence>
<feature type="transmembrane region" description="Helical" evidence="13">
    <location>
        <begin position="198"/>
        <end position="219"/>
    </location>
</feature>
<dbReference type="PANTHER" id="PTHR43298:SF2">
    <property type="entry name" value="FMN_FAD EXPORTER YEEO-RELATED"/>
    <property type="match status" value="1"/>
</dbReference>
<feature type="transmembrane region" description="Helical" evidence="13">
    <location>
        <begin position="240"/>
        <end position="265"/>
    </location>
</feature>
<dbReference type="PIRSF" id="PIRSF006603">
    <property type="entry name" value="DinF"/>
    <property type="match status" value="1"/>
</dbReference>
<dbReference type="PANTHER" id="PTHR43298">
    <property type="entry name" value="MULTIDRUG RESISTANCE PROTEIN NORM-RELATED"/>
    <property type="match status" value="1"/>
</dbReference>
<sequence length="443" mass="46946">MDQTYMKERPVLGLVVRMSLPMVVSMLVNSLYNIIDSFFVAKISEDAMTALSLVYPVQNLVNAVSVGFGIGISTAAAFFLGEGRKDAADSSVSAGVLMSIVHGIILTIVCIAALPTFLDFFTDSEDVIALGLRYANIAMLFSVVINIGVAYEKIFQSVGRMTVSMAGMMIGCVANIILDPILIFGIGPFPALGIEGAAIATGIGQTLTLLFYIAVYFIRPIPVKTSIKNIAASRSIYSRLYAVGIPASLNMLLPSVLVSALNGILAAFSQSYVLVLGIYYKLQTFIYLTANGVVQGMRPLIGYNHGAGELGRVKRIFYVSLAIAASIMAAGTAVCLIFPDTLISLFTANPSTISTGSHALRLISIGFMVSSVSVVASGALEGLGRGIPSLVISVLRYVAVIIPLAFVLSRITGADGVWHAIWATEFITAAASAVLFRRIINRA</sequence>
<comment type="caution">
    <text evidence="14">The sequence shown here is derived from an EMBL/GenBank/DDBJ whole genome shotgun (WGS) entry which is preliminary data.</text>
</comment>
<dbReference type="GO" id="GO:0015297">
    <property type="term" value="F:antiporter activity"/>
    <property type="evidence" value="ECO:0007669"/>
    <property type="project" value="UniProtKB-KW"/>
</dbReference>
<organism evidence="14 15">
    <name type="scientific">Candidatus Ornithomonoglobus merdipullorum</name>
    <dbReference type="NCBI Taxonomy" id="2840895"/>
    <lineage>
        <taxon>Bacteria</taxon>
        <taxon>Bacillati</taxon>
        <taxon>Bacillota</taxon>
        <taxon>Clostridia</taxon>
        <taxon>Candidatus Ornithomonoglobus</taxon>
    </lineage>
</organism>
<reference evidence="14" key="1">
    <citation type="submission" date="2020-10" db="EMBL/GenBank/DDBJ databases">
        <authorList>
            <person name="Gilroy R."/>
        </authorList>
    </citation>
    <scope>NUCLEOTIDE SEQUENCE</scope>
    <source>
        <strain evidence="14">USAMLcec3-3695</strain>
    </source>
</reference>
<dbReference type="InterPro" id="IPR002528">
    <property type="entry name" value="MATE_fam"/>
</dbReference>
<dbReference type="GO" id="GO:0042910">
    <property type="term" value="F:xenobiotic transmembrane transporter activity"/>
    <property type="evidence" value="ECO:0007669"/>
    <property type="project" value="InterPro"/>
</dbReference>
<dbReference type="GO" id="GO:0005886">
    <property type="term" value="C:plasma membrane"/>
    <property type="evidence" value="ECO:0007669"/>
    <property type="project" value="UniProtKB-SubCell"/>
</dbReference>
<dbReference type="NCBIfam" id="TIGR00797">
    <property type="entry name" value="matE"/>
    <property type="match status" value="1"/>
</dbReference>
<dbReference type="GO" id="GO:0006811">
    <property type="term" value="P:monoatomic ion transport"/>
    <property type="evidence" value="ECO:0007669"/>
    <property type="project" value="UniProtKB-KW"/>
</dbReference>
<feature type="transmembrane region" description="Helical" evidence="13">
    <location>
        <begin position="60"/>
        <end position="80"/>
    </location>
</feature>
<keyword evidence="7" id="KW-1003">Cell membrane</keyword>
<dbReference type="AlphaFoldDB" id="A0A9D1SE80"/>
<evidence type="ECO:0000256" key="2">
    <source>
        <dbReference type="ARBA" id="ARBA00004651"/>
    </source>
</evidence>
<evidence type="ECO:0000256" key="4">
    <source>
        <dbReference type="ARBA" id="ARBA00020268"/>
    </source>
</evidence>
<gene>
    <name evidence="14" type="ORF">IAA61_01100</name>
</gene>
<keyword evidence="11 13" id="KW-0472">Membrane</keyword>
<evidence type="ECO:0000256" key="8">
    <source>
        <dbReference type="ARBA" id="ARBA00022692"/>
    </source>
</evidence>
<feature type="transmembrane region" description="Helical" evidence="13">
    <location>
        <begin position="417"/>
        <end position="436"/>
    </location>
</feature>
<feature type="transmembrane region" description="Helical" evidence="13">
    <location>
        <begin position="92"/>
        <end position="114"/>
    </location>
</feature>
<name>A0A9D1SE80_9FIRM</name>